<accession>A0A9D3VTJ1</accession>
<proteinExistence type="predicted"/>
<dbReference type="Proteomes" id="UP000828251">
    <property type="component" value="Unassembled WGS sequence"/>
</dbReference>
<protein>
    <submittedName>
        <fullName evidence="1">Uncharacterized protein</fullName>
    </submittedName>
</protein>
<dbReference type="AlphaFoldDB" id="A0A9D3VTJ1"/>
<sequence length="107" mass="12496">MGKNLRSKRRDQFQEALFEHAREGAYAICHLANGSYSGTKPMKVDSKEMLVSLFWGEEFESSSQNEEWMNKDMEDFLFKMLGEEFRLEMDVIQEVLSKPSYGIICHC</sequence>
<comment type="caution">
    <text evidence="1">The sequence shown here is derived from an EMBL/GenBank/DDBJ whole genome shotgun (WGS) entry which is preliminary data.</text>
</comment>
<evidence type="ECO:0000313" key="2">
    <source>
        <dbReference type="Proteomes" id="UP000828251"/>
    </source>
</evidence>
<dbReference type="OrthoDB" id="961823at2759"/>
<organism evidence="1 2">
    <name type="scientific">Gossypium stocksii</name>
    <dbReference type="NCBI Taxonomy" id="47602"/>
    <lineage>
        <taxon>Eukaryota</taxon>
        <taxon>Viridiplantae</taxon>
        <taxon>Streptophyta</taxon>
        <taxon>Embryophyta</taxon>
        <taxon>Tracheophyta</taxon>
        <taxon>Spermatophyta</taxon>
        <taxon>Magnoliopsida</taxon>
        <taxon>eudicotyledons</taxon>
        <taxon>Gunneridae</taxon>
        <taxon>Pentapetalae</taxon>
        <taxon>rosids</taxon>
        <taxon>malvids</taxon>
        <taxon>Malvales</taxon>
        <taxon>Malvaceae</taxon>
        <taxon>Malvoideae</taxon>
        <taxon>Gossypium</taxon>
    </lineage>
</organism>
<dbReference type="EMBL" id="JAIQCV010000005">
    <property type="protein sequence ID" value="KAH1097112.1"/>
    <property type="molecule type" value="Genomic_DNA"/>
</dbReference>
<dbReference type="PANTHER" id="PTHR47872:SF3">
    <property type="entry name" value="NUCLEAR RNA EXPORT FACTOR SDE5 ISOFORM X1"/>
    <property type="match status" value="1"/>
</dbReference>
<dbReference type="PANTHER" id="PTHR47872">
    <property type="entry name" value="NUCLEAR RNA EXPORT FACTOR SDE5-RELATED"/>
    <property type="match status" value="1"/>
</dbReference>
<reference evidence="1 2" key="1">
    <citation type="journal article" date="2021" name="Plant Biotechnol. J.">
        <title>Multi-omics assisted identification of the key and species-specific regulatory components of drought-tolerant mechanisms in Gossypium stocksii.</title>
        <authorList>
            <person name="Yu D."/>
            <person name="Ke L."/>
            <person name="Zhang D."/>
            <person name="Wu Y."/>
            <person name="Sun Y."/>
            <person name="Mei J."/>
            <person name="Sun J."/>
            <person name="Sun Y."/>
        </authorList>
    </citation>
    <scope>NUCLEOTIDE SEQUENCE [LARGE SCALE GENOMIC DNA]</scope>
    <source>
        <strain evidence="2">cv. E1</strain>
        <tissue evidence="1">Leaf</tissue>
    </source>
</reference>
<gene>
    <name evidence="1" type="ORF">J1N35_014033</name>
</gene>
<evidence type="ECO:0000313" key="1">
    <source>
        <dbReference type="EMBL" id="KAH1097112.1"/>
    </source>
</evidence>
<keyword evidence="2" id="KW-1185">Reference proteome</keyword>
<name>A0A9D3VTJ1_9ROSI</name>